<feature type="region of interest" description="Disordered" evidence="1">
    <location>
        <begin position="1"/>
        <end position="26"/>
    </location>
</feature>
<feature type="region of interest" description="Disordered" evidence="1">
    <location>
        <begin position="314"/>
        <end position="333"/>
    </location>
</feature>
<reference evidence="3" key="1">
    <citation type="submission" date="2019-12" db="EMBL/GenBank/DDBJ databases">
        <title>Genome sequencing and annotation of Brassica cretica.</title>
        <authorList>
            <person name="Studholme D.J."/>
            <person name="Sarris P."/>
        </authorList>
    </citation>
    <scope>NUCLEOTIDE SEQUENCE</scope>
    <source>
        <strain evidence="3">PFS-109/04</strain>
        <tissue evidence="3">Leaf</tissue>
    </source>
</reference>
<feature type="domain" description="Arabidopsis retrotransposon Orf1 C-terminal" evidence="2">
    <location>
        <begin position="511"/>
        <end position="619"/>
    </location>
</feature>
<dbReference type="Proteomes" id="UP000712600">
    <property type="component" value="Unassembled WGS sequence"/>
</dbReference>
<evidence type="ECO:0000256" key="1">
    <source>
        <dbReference type="SAM" id="MobiDB-lite"/>
    </source>
</evidence>
<feature type="compositionally biased region" description="Polar residues" evidence="1">
    <location>
        <begin position="318"/>
        <end position="328"/>
    </location>
</feature>
<sequence>MAPKRTKAASRIKPPYARGEPEDYTVPPTYPWPREEGTEISITYPNNPKSLETRWDKEASHRYNTLLNTNIFPIPDLCHRTHPLYPDLVRQVLTTAELTFKRPGFPIFEEASFTFFASGVKQSTSLETLTEIYEMSEEYTQTSFPRKFIPEQAFWKFIASGDFKSQSASQSHIRNPDELKSSAIGIPTAPMTTSPGCVLVQMFVDKKARVVKGYLKKDRSGSLLTPLFRHLELDLSVYECNETAAFIDISYMINCQILCDETTYSFLSQDGRNLYCKLPQPNITSLTSRIKPPYARGEPEDYTVPPTYPWPREEGTEISITDPNTPKSSETRWDKEASRRYNTLLNTNIFPTRFVDARALSDLGLHEDLHAVLQVQGIADLCHRTHPLYPDLVRQVFTPAELTFKRPGFPIFEEASFTFFANGVTHSISLETLAEIYEISEEYTQTSFPRKFIPEQAFWKFIASGDFKSRSASQSHICNPVLRITAKMLCAGVEDELKSSNIGIPTSPMKTSPGCVLVQIFVDMKARVVKGSLKKDRSGSLLTPLFRHLEFDLSVYQCNKTEVFINIPYLVNCQILRDETTYNFLSQDGENLYCKVPQPNITSLSDMTNICFVPDAQYL</sequence>
<gene>
    <name evidence="3" type="ORF">F2Q69_00036029</name>
</gene>
<name>A0A8S9SG44_BRACR</name>
<accession>A0A8S9SG44</accession>
<proteinExistence type="predicted"/>
<protein>
    <recommendedName>
        <fullName evidence="2">Arabidopsis retrotransposon Orf1 C-terminal domain-containing protein</fullName>
    </recommendedName>
</protein>
<dbReference type="EMBL" id="QGKX02000004">
    <property type="protein sequence ID" value="KAF3600298.1"/>
    <property type="molecule type" value="Genomic_DNA"/>
</dbReference>
<comment type="caution">
    <text evidence="3">The sequence shown here is derived from an EMBL/GenBank/DDBJ whole genome shotgun (WGS) entry which is preliminary data.</text>
</comment>
<organism evidence="3 4">
    <name type="scientific">Brassica cretica</name>
    <name type="common">Mustard</name>
    <dbReference type="NCBI Taxonomy" id="69181"/>
    <lineage>
        <taxon>Eukaryota</taxon>
        <taxon>Viridiplantae</taxon>
        <taxon>Streptophyta</taxon>
        <taxon>Embryophyta</taxon>
        <taxon>Tracheophyta</taxon>
        <taxon>Spermatophyta</taxon>
        <taxon>Magnoliopsida</taxon>
        <taxon>eudicotyledons</taxon>
        <taxon>Gunneridae</taxon>
        <taxon>Pentapetalae</taxon>
        <taxon>rosids</taxon>
        <taxon>malvids</taxon>
        <taxon>Brassicales</taxon>
        <taxon>Brassicaceae</taxon>
        <taxon>Brassiceae</taxon>
        <taxon>Brassica</taxon>
    </lineage>
</organism>
<evidence type="ECO:0000259" key="2">
    <source>
        <dbReference type="Pfam" id="PF03078"/>
    </source>
</evidence>
<dbReference type="InterPro" id="IPR004312">
    <property type="entry name" value="ATHILA_Orf1_C"/>
</dbReference>
<feature type="domain" description="Arabidopsis retrotransposon Orf1 C-terminal" evidence="2">
    <location>
        <begin position="331"/>
        <end position="488"/>
    </location>
</feature>
<dbReference type="AlphaFoldDB" id="A0A8S9SG44"/>
<feature type="compositionally biased region" description="Basic residues" evidence="1">
    <location>
        <begin position="1"/>
        <end position="10"/>
    </location>
</feature>
<dbReference type="Pfam" id="PF03078">
    <property type="entry name" value="ATHILA"/>
    <property type="match status" value="2"/>
</dbReference>
<evidence type="ECO:0000313" key="3">
    <source>
        <dbReference type="EMBL" id="KAF3600298.1"/>
    </source>
</evidence>
<evidence type="ECO:0000313" key="4">
    <source>
        <dbReference type="Proteomes" id="UP000712600"/>
    </source>
</evidence>